<dbReference type="AlphaFoldDB" id="A0A0P4W0P8"/>
<evidence type="ECO:0000256" key="1">
    <source>
        <dbReference type="SAM" id="MobiDB-lite"/>
    </source>
</evidence>
<dbReference type="EMBL" id="GDRN01081732">
    <property type="protein sequence ID" value="JAI61954.1"/>
    <property type="molecule type" value="Transcribed_RNA"/>
</dbReference>
<dbReference type="PANTHER" id="PTHR12243">
    <property type="entry name" value="MADF DOMAIN TRANSCRIPTION FACTOR"/>
    <property type="match status" value="1"/>
</dbReference>
<name>A0A0P4W0P8_SCYOL</name>
<dbReference type="Pfam" id="PF10545">
    <property type="entry name" value="MADF_DNA_bdg"/>
    <property type="match status" value="1"/>
</dbReference>
<dbReference type="PANTHER" id="PTHR12243:SF69">
    <property type="entry name" value="SI:CH73-59F11.3"/>
    <property type="match status" value="1"/>
</dbReference>
<dbReference type="GO" id="GO:0005634">
    <property type="term" value="C:nucleus"/>
    <property type="evidence" value="ECO:0007669"/>
    <property type="project" value="TreeGrafter"/>
</dbReference>
<organism evidence="3">
    <name type="scientific">Scylla olivacea</name>
    <name type="common">Orange mud crab</name>
    <name type="synonym">Cancer olivacea</name>
    <dbReference type="NCBI Taxonomy" id="85551"/>
    <lineage>
        <taxon>Eukaryota</taxon>
        <taxon>Metazoa</taxon>
        <taxon>Ecdysozoa</taxon>
        <taxon>Arthropoda</taxon>
        <taxon>Crustacea</taxon>
        <taxon>Multicrustacea</taxon>
        <taxon>Malacostraca</taxon>
        <taxon>Eumalacostraca</taxon>
        <taxon>Eucarida</taxon>
        <taxon>Decapoda</taxon>
        <taxon>Pleocyemata</taxon>
        <taxon>Brachyura</taxon>
        <taxon>Eubrachyura</taxon>
        <taxon>Portunoidea</taxon>
        <taxon>Portunidae</taxon>
        <taxon>Portuninae</taxon>
        <taxon>Scylla</taxon>
    </lineage>
</organism>
<feature type="compositionally biased region" description="Acidic residues" evidence="1">
    <location>
        <begin position="116"/>
        <end position="126"/>
    </location>
</feature>
<dbReference type="InterPro" id="IPR006578">
    <property type="entry name" value="MADF-dom"/>
</dbReference>
<dbReference type="PROSITE" id="PS51029">
    <property type="entry name" value="MADF"/>
    <property type="match status" value="1"/>
</dbReference>
<accession>A0A0P4W0P8</accession>
<feature type="domain" description="MADF" evidence="2">
    <location>
        <begin position="5"/>
        <end position="94"/>
    </location>
</feature>
<dbReference type="InterPro" id="IPR039353">
    <property type="entry name" value="TF_Adf1"/>
</dbReference>
<feature type="compositionally biased region" description="Basic and acidic residues" evidence="1">
    <location>
        <begin position="100"/>
        <end position="115"/>
    </location>
</feature>
<feature type="region of interest" description="Disordered" evidence="1">
    <location>
        <begin position="100"/>
        <end position="133"/>
    </location>
</feature>
<feature type="region of interest" description="Disordered" evidence="1">
    <location>
        <begin position="247"/>
        <end position="306"/>
    </location>
</feature>
<feature type="compositionally biased region" description="Low complexity" evidence="1">
    <location>
        <begin position="250"/>
        <end position="261"/>
    </location>
</feature>
<proteinExistence type="predicted"/>
<evidence type="ECO:0000259" key="2">
    <source>
        <dbReference type="PROSITE" id="PS51029"/>
    </source>
</evidence>
<dbReference type="GO" id="GO:0006357">
    <property type="term" value="P:regulation of transcription by RNA polymerase II"/>
    <property type="evidence" value="ECO:0007669"/>
    <property type="project" value="TreeGrafter"/>
</dbReference>
<sequence>MDDELLIELVRNHPVLYDLSQPKYMDSNFKQDIWNKIGEEMKVDGSACKSRWNNIRDNYRKSMKKTSTKSGQSAKKIKLYKFSEQLSFLKLYMHERETKGNIASEEHEGNNHDDVVENQEDEEENIQTDAGEPTVLDGGLHEDLQTQPLPSPKPTLEAKVKSLAGKSKKRVAPQQTASAKLMEYLISKQENQTASTPPHPVDAFLAGIAPTLKTLTPYYLNVAKSEIFATVQKYEMQMLINQQSFERLPEPSASTSSTSTPHPSPQPVQEHTTVTYGDQQQKLSTYTSVPNSANPLQNYFSTFQDS</sequence>
<dbReference type="SMART" id="SM00595">
    <property type="entry name" value="MADF"/>
    <property type="match status" value="1"/>
</dbReference>
<protein>
    <recommendedName>
        <fullName evidence="2">MADF domain-containing protein</fullName>
    </recommendedName>
</protein>
<dbReference type="GO" id="GO:0005667">
    <property type="term" value="C:transcription regulator complex"/>
    <property type="evidence" value="ECO:0007669"/>
    <property type="project" value="TreeGrafter"/>
</dbReference>
<evidence type="ECO:0000313" key="3">
    <source>
        <dbReference type="EMBL" id="JAI61954.1"/>
    </source>
</evidence>
<feature type="compositionally biased region" description="Polar residues" evidence="1">
    <location>
        <begin position="269"/>
        <end position="306"/>
    </location>
</feature>
<reference evidence="3" key="1">
    <citation type="submission" date="2015-09" db="EMBL/GenBank/DDBJ databases">
        <title>Scylla olivacea transcriptome.</title>
        <authorList>
            <person name="Ikhwanuddin M."/>
        </authorList>
    </citation>
    <scope>NUCLEOTIDE SEQUENCE</scope>
</reference>